<dbReference type="PROSITE" id="PS50929">
    <property type="entry name" value="ABC_TM1F"/>
    <property type="match status" value="2"/>
</dbReference>
<proteinExistence type="inferred from homology"/>
<dbReference type="InterPro" id="IPR050173">
    <property type="entry name" value="ABC_transporter_C-like"/>
</dbReference>
<feature type="domain" description="ABC transporter" evidence="14">
    <location>
        <begin position="1377"/>
        <end position="1637"/>
    </location>
</feature>
<dbReference type="Proteomes" id="UP000822476">
    <property type="component" value="Unassembled WGS sequence"/>
</dbReference>
<dbReference type="InterPro" id="IPR003439">
    <property type="entry name" value="ABC_transporter-like_ATP-bd"/>
</dbReference>
<evidence type="ECO:0000256" key="8">
    <source>
        <dbReference type="ARBA" id="ARBA00022840"/>
    </source>
</evidence>
<keyword evidence="11 13" id="KW-0472">Membrane</keyword>
<evidence type="ECO:0000256" key="12">
    <source>
        <dbReference type="ARBA" id="ARBA00034018"/>
    </source>
</evidence>
<evidence type="ECO:0000256" key="5">
    <source>
        <dbReference type="ARBA" id="ARBA00022692"/>
    </source>
</evidence>
<feature type="transmembrane region" description="Helical" evidence="13">
    <location>
        <begin position="574"/>
        <end position="602"/>
    </location>
</feature>
<feature type="transmembrane region" description="Helical" evidence="13">
    <location>
        <begin position="68"/>
        <end position="89"/>
    </location>
</feature>
<dbReference type="Gene3D" id="3.40.50.300">
    <property type="entry name" value="P-loop containing nucleotide triphosphate hydrolases"/>
    <property type="match status" value="2"/>
</dbReference>
<comment type="catalytic activity">
    <reaction evidence="12">
        <text>ATP + H2O + xenobioticSide 1 = ADP + phosphate + xenobioticSide 2.</text>
        <dbReference type="EC" id="7.6.2.2"/>
    </reaction>
</comment>
<evidence type="ECO:0000256" key="13">
    <source>
        <dbReference type="SAM" id="Phobius"/>
    </source>
</evidence>
<keyword evidence="10 13" id="KW-1133">Transmembrane helix</keyword>
<keyword evidence="8" id="KW-0067">ATP-binding</keyword>
<feature type="transmembrane region" description="Helical" evidence="13">
    <location>
        <begin position="448"/>
        <end position="476"/>
    </location>
</feature>
<feature type="transmembrane region" description="Helical" evidence="13">
    <location>
        <begin position="390"/>
        <end position="410"/>
    </location>
</feature>
<feature type="domain" description="ABC transmembrane type-1" evidence="15">
    <location>
        <begin position="323"/>
        <end position="603"/>
    </location>
</feature>
<keyword evidence="5 13" id="KW-0812">Transmembrane</keyword>
<evidence type="ECO:0000313" key="16">
    <source>
        <dbReference type="EMBL" id="KAF7257442.1"/>
    </source>
</evidence>
<evidence type="ECO:0000256" key="1">
    <source>
        <dbReference type="ARBA" id="ARBA00004141"/>
    </source>
</evidence>
<dbReference type="PROSITE" id="PS00211">
    <property type="entry name" value="ABC_TRANSPORTER_1"/>
    <property type="match status" value="2"/>
</dbReference>
<feature type="transmembrane region" description="Helical" evidence="13">
    <location>
        <begin position="27"/>
        <end position="48"/>
    </location>
</feature>
<dbReference type="CDD" id="cd18598">
    <property type="entry name" value="ABC_6TM_MRP7_D1_like"/>
    <property type="match status" value="1"/>
</dbReference>
<feature type="transmembrane region" description="Helical" evidence="13">
    <location>
        <begin position="1145"/>
        <end position="1164"/>
    </location>
</feature>
<comment type="similarity">
    <text evidence="2">Belongs to the ABC transporter superfamily. ABCC family. Conjugate transporter (TC 3.A.1.208) subfamily.</text>
</comment>
<feature type="transmembrane region" description="Helical" evidence="13">
    <location>
        <begin position="1261"/>
        <end position="1281"/>
    </location>
</feature>
<comment type="subcellular location">
    <subcellularLocation>
        <location evidence="1">Membrane</location>
        <topology evidence="1">Multi-pass membrane protein</topology>
    </subcellularLocation>
</comment>
<dbReference type="InterPro" id="IPR036640">
    <property type="entry name" value="ABC1_TM_sf"/>
</dbReference>
<reference evidence="16" key="1">
    <citation type="submission" date="2019-07" db="EMBL/GenBank/DDBJ databases">
        <title>Annotation for the trematode Paragonimus miyazaki's.</title>
        <authorList>
            <person name="Choi Y.-J."/>
        </authorList>
    </citation>
    <scope>NUCLEOTIDE SEQUENCE</scope>
    <source>
        <strain evidence="16">Japan</strain>
    </source>
</reference>
<dbReference type="GO" id="GO:0016020">
    <property type="term" value="C:membrane"/>
    <property type="evidence" value="ECO:0007669"/>
    <property type="project" value="UniProtKB-SubCell"/>
</dbReference>
<dbReference type="SUPFAM" id="SSF52540">
    <property type="entry name" value="P-loop containing nucleoside triphosphate hydrolases"/>
    <property type="match status" value="2"/>
</dbReference>
<feature type="transmembrane region" description="Helical" evidence="13">
    <location>
        <begin position="132"/>
        <end position="154"/>
    </location>
</feature>
<feature type="domain" description="ABC transporter" evidence="14">
    <location>
        <begin position="651"/>
        <end position="894"/>
    </location>
</feature>
<evidence type="ECO:0000256" key="9">
    <source>
        <dbReference type="ARBA" id="ARBA00022967"/>
    </source>
</evidence>
<dbReference type="Pfam" id="PF00664">
    <property type="entry name" value="ABC_membrane"/>
    <property type="match status" value="2"/>
</dbReference>
<feature type="transmembrane region" description="Helical" evidence="13">
    <location>
        <begin position="166"/>
        <end position="189"/>
    </location>
</feature>
<evidence type="ECO:0000256" key="2">
    <source>
        <dbReference type="ARBA" id="ARBA00009726"/>
    </source>
</evidence>
<keyword evidence="4" id="KW-0813">Transport</keyword>
<evidence type="ECO:0000256" key="4">
    <source>
        <dbReference type="ARBA" id="ARBA00022448"/>
    </source>
</evidence>
<dbReference type="SUPFAM" id="SSF90123">
    <property type="entry name" value="ABC transporter transmembrane region"/>
    <property type="match status" value="2"/>
</dbReference>
<dbReference type="EMBL" id="JTDE01002384">
    <property type="protein sequence ID" value="KAF7257442.1"/>
    <property type="molecule type" value="Genomic_DNA"/>
</dbReference>
<feature type="transmembrane region" description="Helical" evidence="13">
    <location>
        <begin position="1070"/>
        <end position="1095"/>
    </location>
</feature>
<evidence type="ECO:0000256" key="11">
    <source>
        <dbReference type="ARBA" id="ARBA00023136"/>
    </source>
</evidence>
<keyword evidence="7" id="KW-0547">Nucleotide-binding</keyword>
<evidence type="ECO:0000313" key="17">
    <source>
        <dbReference type="Proteomes" id="UP000822476"/>
    </source>
</evidence>
<dbReference type="FunFam" id="1.20.1560.10:FF:000037">
    <property type="entry name" value="ATP-binding cassette subfamily C member 10"/>
    <property type="match status" value="1"/>
</dbReference>
<dbReference type="FunFam" id="3.40.50.300:FF:000163">
    <property type="entry name" value="Multidrug resistance-associated protein member 4"/>
    <property type="match status" value="1"/>
</dbReference>
<feature type="transmembrane region" description="Helical" evidence="13">
    <location>
        <begin position="544"/>
        <end position="568"/>
    </location>
</feature>
<sequence>MSLRRFCGSFSMDPWLNQSLGLCFTELYIFFPVISFYLLVTILFGVVYRKNAAFETFQSTVFWFRLSIVLLIICNSAIGVGLGYILPLYSDSFALNASFEVVHGSSTTLLWLIMLLHDYFHGKSINYSSRGSVVHLLISIVYFYLYVAIVWSVFRQVAEPWRPFLITFRVIHLGLVSLHLISKVPVVYTTEESRRRAARLARSHSTAGNSNMVFVDSHLSPVTNQVESLSLMHSTHPHIREDTVSCCSRTFFCWMNPFITAGYYGELSDVFKLPSLPERLSTIKLESKLPTRFGLREDNSEVASDSSWPFIKLAFRYFGREFFFLGLIKLLLGVTSLCAPIFLNHFILSLSEERASVWLSCLWGALVILITFVSSVVGTNYDYRMSTFGYKIRVAICGMVYRCILSVQLASLNELGTGSLSNYLTSDADRIVNLAPSVHETWAMPLQLILAIMLLFQQLGVSSLVGVGFLLVLLPLNRLFASQIGKYSKRLMHFKDARIKLMSELLPNMIAVKLACWERLLGSKVSEARSQELRALFGQKMLDAACVLCWAACPALLASTTFATYVLLGNQLDASIVFTSLALFGMLIGPMNALPWVINGVIEATVSVRRMSRLLSILPGPFPSHVTTDKLDDLPLGTNLNSDKILNPTPVNLRDASFYWSSPERLVLSNVTLCVQQGHLVGIVGPVGSGKSSLLLAILGELKSCPLESRSVDFYSDQVAPHLNSRLCYAYVGQTPWLCTGTIRHNIVFGSALDSEWLNKVVFACALEPDLAVLPHGLDTDVGEASGSRLSGGQRARVALARAVYQKADIYLLDDPLAALDVHVGEHVIQHCLFGLLAGKTRLVTAHQAAWLMNEDSLSHADLILEMQDGQITHRFTPTLKATPHCVLISEAEKTTVDNADTLLSSSEDSHSTVEDVIVDRDDVKLLSVEVHCSEDPNRTSSAQRTRGQVSNVDRDEETDLERFAFGSITSHVYRSYLRAVGYGLAVGVLISLCLMQGSRNAADWWLARWVQYSSSSSSPERFDLRNVSMTHAEPMFLSSLVRLPMVPAVFEPERWSNLTPTQNYSSTSFYLSVYGAIVGGHVVVTAFRAVLFALSGLAAAARVHQGALNTILHAQMFYFDRTPQGRILNRFSADVSTIDDMLPFVLNVLLANTVGLIGVLAIACLVLPFLFFVLLPLTFIFWSVQRVYRGAARDLKRISSVARSPVYAHLTDTLNGLTVIRGLGQELRFRKLLTDALDTQLRAELASLAASSWLSIRLQLIGTSVVTGVICLSLTGRLLGWTEVSAAGLAAAYALNIASLMISTVYLATETEKNLIAVERCQELTDDTPVESEIVAVTVTAPVPSRRRREAQILARTTTNLSVPDFLSTWPSAGRIEFRDVSLTYRRHVAGQSNVQALNAVSFIIESGQRMGVVGRTGSGKTSLVRVLLRLVDHLPGPHTNGHIARQCGFVGASGQVLVDGIDVRTVPLHLLRSQILAVCQDPFLFSGRLRDNLDPDGCLTNTQLCDVLIKCQLATTFTEAEAWLDREVGEGGRDISSGQRQLICLARALLRQPRPRIICLDEATAAVDSRCEQIIHEILDREFHGTTVMLIAHRLSSVRHFCSRVLVMHSGRVAVQGDPAYLLADDQIRLDIGEQNDVTRDLIDL</sequence>
<dbReference type="SMART" id="SM00382">
    <property type="entry name" value="AAA"/>
    <property type="match status" value="2"/>
</dbReference>
<feature type="transmembrane region" description="Helical" evidence="13">
    <location>
        <begin position="355"/>
        <end position="378"/>
    </location>
</feature>
<organism evidence="16 17">
    <name type="scientific">Paragonimus skrjabini miyazakii</name>
    <dbReference type="NCBI Taxonomy" id="59628"/>
    <lineage>
        <taxon>Eukaryota</taxon>
        <taxon>Metazoa</taxon>
        <taxon>Spiralia</taxon>
        <taxon>Lophotrochozoa</taxon>
        <taxon>Platyhelminthes</taxon>
        <taxon>Trematoda</taxon>
        <taxon>Digenea</taxon>
        <taxon>Plagiorchiida</taxon>
        <taxon>Troglotremata</taxon>
        <taxon>Troglotrematidae</taxon>
        <taxon>Paragonimus</taxon>
    </lineage>
</organism>
<name>A0A8S9YRR8_9TREM</name>
<evidence type="ECO:0000259" key="15">
    <source>
        <dbReference type="PROSITE" id="PS50929"/>
    </source>
</evidence>
<feature type="transmembrane region" description="Helical" evidence="13">
    <location>
        <begin position="322"/>
        <end position="343"/>
    </location>
</feature>
<dbReference type="InterPro" id="IPR027417">
    <property type="entry name" value="P-loop_NTPase"/>
</dbReference>
<accession>A0A8S9YRR8</accession>
<dbReference type="OrthoDB" id="6500128at2759"/>
<dbReference type="InterPro" id="IPR017871">
    <property type="entry name" value="ABC_transporter-like_CS"/>
</dbReference>
<dbReference type="GO" id="GO:0008559">
    <property type="term" value="F:ABC-type xenobiotic transporter activity"/>
    <property type="evidence" value="ECO:0007669"/>
    <property type="project" value="UniProtKB-EC"/>
</dbReference>
<comment type="caution">
    <text evidence="16">The sequence shown here is derived from an EMBL/GenBank/DDBJ whole genome shotgun (WGS) entry which is preliminary data.</text>
</comment>
<feature type="transmembrane region" description="Helical" evidence="13">
    <location>
        <begin position="980"/>
        <end position="998"/>
    </location>
</feature>
<dbReference type="GO" id="GO:0005524">
    <property type="term" value="F:ATP binding"/>
    <property type="evidence" value="ECO:0007669"/>
    <property type="project" value="UniProtKB-KW"/>
</dbReference>
<dbReference type="Gene3D" id="1.20.1560.10">
    <property type="entry name" value="ABC transporter type 1, transmembrane domain"/>
    <property type="match status" value="2"/>
</dbReference>
<dbReference type="InterPro" id="IPR003593">
    <property type="entry name" value="AAA+_ATPase"/>
</dbReference>
<protein>
    <recommendedName>
        <fullName evidence="3">ABC-type xenobiotic transporter</fullName>
        <ecNumber evidence="3">7.6.2.2</ecNumber>
    </recommendedName>
</protein>
<feature type="domain" description="ABC transmembrane type-1" evidence="15">
    <location>
        <begin position="987"/>
        <end position="1314"/>
    </location>
</feature>
<dbReference type="PANTHER" id="PTHR24223:SF330">
    <property type="entry name" value="ATP-BINDING CASSETTE SUB-FAMILY C MEMBER 10"/>
    <property type="match status" value="1"/>
</dbReference>
<gene>
    <name evidence="16" type="ORF">EG68_05105</name>
</gene>
<keyword evidence="17" id="KW-1185">Reference proteome</keyword>
<dbReference type="GO" id="GO:0016887">
    <property type="term" value="F:ATP hydrolysis activity"/>
    <property type="evidence" value="ECO:0007669"/>
    <property type="project" value="InterPro"/>
</dbReference>
<keyword evidence="9" id="KW-1278">Translocase</keyword>
<dbReference type="Pfam" id="PF00005">
    <property type="entry name" value="ABC_tran"/>
    <property type="match status" value="2"/>
</dbReference>
<evidence type="ECO:0000256" key="10">
    <source>
        <dbReference type="ARBA" id="ARBA00022989"/>
    </source>
</evidence>
<dbReference type="PANTHER" id="PTHR24223">
    <property type="entry name" value="ATP-BINDING CASSETTE SUB-FAMILY C"/>
    <property type="match status" value="1"/>
</dbReference>
<evidence type="ECO:0000256" key="3">
    <source>
        <dbReference type="ARBA" id="ARBA00012191"/>
    </source>
</evidence>
<feature type="transmembrane region" description="Helical" evidence="13">
    <location>
        <begin position="101"/>
        <end position="120"/>
    </location>
</feature>
<dbReference type="PROSITE" id="PS50893">
    <property type="entry name" value="ABC_TRANSPORTER_2"/>
    <property type="match status" value="2"/>
</dbReference>
<dbReference type="CDD" id="cd18605">
    <property type="entry name" value="ABC_6TM_MRP7_D2_like"/>
    <property type="match status" value="1"/>
</dbReference>
<dbReference type="CDD" id="cd03250">
    <property type="entry name" value="ABCC_MRP_domain1"/>
    <property type="match status" value="1"/>
</dbReference>
<evidence type="ECO:0000256" key="6">
    <source>
        <dbReference type="ARBA" id="ARBA00022737"/>
    </source>
</evidence>
<dbReference type="InterPro" id="IPR011527">
    <property type="entry name" value="ABC1_TM_dom"/>
</dbReference>
<feature type="transmembrane region" description="Helical" evidence="13">
    <location>
        <begin position="1287"/>
        <end position="1309"/>
    </location>
</feature>
<evidence type="ECO:0000256" key="7">
    <source>
        <dbReference type="ARBA" id="ARBA00022741"/>
    </source>
</evidence>
<dbReference type="EC" id="7.6.2.2" evidence="3"/>
<evidence type="ECO:0000259" key="14">
    <source>
        <dbReference type="PROSITE" id="PS50893"/>
    </source>
</evidence>
<keyword evidence="6" id="KW-0677">Repeat</keyword>